<evidence type="ECO:0000313" key="2">
    <source>
        <dbReference type="EMBL" id="SER82580.1"/>
    </source>
</evidence>
<evidence type="ECO:0008006" key="4">
    <source>
        <dbReference type="Google" id="ProtNLM"/>
    </source>
</evidence>
<dbReference type="AlphaFoldDB" id="A0A1H9SC33"/>
<accession>A0A1H9SC33</accession>
<proteinExistence type="predicted"/>
<dbReference type="STRING" id="641238.SAMN04490244_103134"/>
<reference evidence="2 3" key="1">
    <citation type="submission" date="2016-10" db="EMBL/GenBank/DDBJ databases">
        <authorList>
            <person name="de Groot N.N."/>
        </authorList>
    </citation>
    <scope>NUCLEOTIDE SEQUENCE [LARGE SCALE GENOMIC DNA]</scope>
    <source>
        <strain evidence="2 3">DSM 23042</strain>
    </source>
</reference>
<evidence type="ECO:0000313" key="3">
    <source>
        <dbReference type="Proteomes" id="UP000198885"/>
    </source>
</evidence>
<dbReference type="EMBL" id="FOGU01000003">
    <property type="protein sequence ID" value="SER82580.1"/>
    <property type="molecule type" value="Genomic_DNA"/>
</dbReference>
<gene>
    <name evidence="2" type="ORF">SAMN04490244_103134</name>
</gene>
<organism evidence="2 3">
    <name type="scientific">Tranquillimonas rosea</name>
    <dbReference type="NCBI Taxonomy" id="641238"/>
    <lineage>
        <taxon>Bacteria</taxon>
        <taxon>Pseudomonadati</taxon>
        <taxon>Pseudomonadota</taxon>
        <taxon>Alphaproteobacteria</taxon>
        <taxon>Rhodobacterales</taxon>
        <taxon>Roseobacteraceae</taxon>
        <taxon>Tranquillimonas</taxon>
    </lineage>
</organism>
<evidence type="ECO:0000256" key="1">
    <source>
        <dbReference type="SAM" id="SignalP"/>
    </source>
</evidence>
<name>A0A1H9SC33_9RHOB</name>
<sequence>MNRAVSYIVLSLGALAALAGCGTMSPEAAARLCEEQARRATGPFGQAAIGINQDGPVSGLEIGVTSDYIRGRDPMVVYEECVRSRSGQGPIRPPRLEP</sequence>
<dbReference type="Proteomes" id="UP000198885">
    <property type="component" value="Unassembled WGS sequence"/>
</dbReference>
<feature type="signal peptide" evidence="1">
    <location>
        <begin position="1"/>
        <end position="19"/>
    </location>
</feature>
<dbReference type="RefSeq" id="WP_235859795.1">
    <property type="nucleotide sequence ID" value="NZ_CBDDGO010000004.1"/>
</dbReference>
<feature type="chain" id="PRO_5011525958" description="Lipoprotein" evidence="1">
    <location>
        <begin position="20"/>
        <end position="98"/>
    </location>
</feature>
<keyword evidence="3" id="KW-1185">Reference proteome</keyword>
<protein>
    <recommendedName>
        <fullName evidence="4">Lipoprotein</fullName>
    </recommendedName>
</protein>
<dbReference type="PROSITE" id="PS51257">
    <property type="entry name" value="PROKAR_LIPOPROTEIN"/>
    <property type="match status" value="1"/>
</dbReference>
<keyword evidence="1" id="KW-0732">Signal</keyword>